<comment type="catalytic activity">
    <reaction evidence="6">
        <text>dTTP + H2O = dTMP + diphosphate + H(+)</text>
        <dbReference type="Rhea" id="RHEA:28534"/>
        <dbReference type="ChEBI" id="CHEBI:15377"/>
        <dbReference type="ChEBI" id="CHEBI:15378"/>
        <dbReference type="ChEBI" id="CHEBI:33019"/>
        <dbReference type="ChEBI" id="CHEBI:37568"/>
        <dbReference type="ChEBI" id="CHEBI:63528"/>
        <dbReference type="EC" id="3.6.1.9"/>
    </reaction>
</comment>
<proteinExistence type="inferred from homology"/>
<evidence type="ECO:0000313" key="7">
    <source>
        <dbReference type="EMBL" id="WAA11587.1"/>
    </source>
</evidence>
<sequence length="193" mass="21685">MTQLILASSSPRRKELLKLLQQPFDVIAAEVDERMDQFSSPEETVMNLARKKAKAVAKDYHNSYVIGADTIVTIGNEILGKPRNAQEAKNMLNSLSGKTHTVYTGTAILHEEQQELFVGKADVTFWELSDEEIDRYIQSGEPFDKAGGYAIQGYGALFVKKIHGDYYSVVGFPIGKVYRVLKKMGYPFKNEKN</sequence>
<keyword evidence="5 6" id="KW-0546">Nucleotide metabolism</keyword>
<dbReference type="FunFam" id="3.90.950.10:FF:000005">
    <property type="entry name" value="7-methyl-GTP pyrophosphatase"/>
    <property type="match status" value="1"/>
</dbReference>
<dbReference type="PANTHER" id="PTHR43213">
    <property type="entry name" value="BIFUNCTIONAL DTTP/UTP PYROPHOSPHATASE/METHYLTRANSFERASE PROTEIN-RELATED"/>
    <property type="match status" value="1"/>
</dbReference>
<feature type="site" description="Important for substrate specificity" evidence="6">
    <location>
        <position position="12"/>
    </location>
</feature>
<dbReference type="InterPro" id="IPR029001">
    <property type="entry name" value="ITPase-like_fam"/>
</dbReference>
<evidence type="ECO:0000256" key="1">
    <source>
        <dbReference type="ARBA" id="ARBA00001968"/>
    </source>
</evidence>
<keyword evidence="3 6" id="KW-0963">Cytoplasm</keyword>
<dbReference type="CDD" id="cd00555">
    <property type="entry name" value="Maf"/>
    <property type="match status" value="1"/>
</dbReference>
<gene>
    <name evidence="7" type="ORF">OE105_08090</name>
</gene>
<evidence type="ECO:0000256" key="4">
    <source>
        <dbReference type="ARBA" id="ARBA00022801"/>
    </source>
</evidence>
<dbReference type="AlphaFoldDB" id="A0A9E8LY67"/>
<name>A0A9E8LY67_9BACI</name>
<organism evidence="7 8">
    <name type="scientific">Fervidibacillus halotolerans</name>
    <dbReference type="NCBI Taxonomy" id="2980027"/>
    <lineage>
        <taxon>Bacteria</taxon>
        <taxon>Bacillati</taxon>
        <taxon>Bacillota</taxon>
        <taxon>Bacilli</taxon>
        <taxon>Bacillales</taxon>
        <taxon>Bacillaceae</taxon>
        <taxon>Fervidibacillus</taxon>
    </lineage>
</organism>
<evidence type="ECO:0000256" key="5">
    <source>
        <dbReference type="ARBA" id="ARBA00023080"/>
    </source>
</evidence>
<comment type="cofactor">
    <cofactor evidence="1 6">
        <name>a divalent metal cation</name>
        <dbReference type="ChEBI" id="CHEBI:60240"/>
    </cofactor>
</comment>
<evidence type="ECO:0000313" key="8">
    <source>
        <dbReference type="Proteomes" id="UP001164726"/>
    </source>
</evidence>
<comment type="subcellular location">
    <subcellularLocation>
        <location evidence="2 6">Cytoplasm</location>
    </subcellularLocation>
</comment>
<keyword evidence="4 6" id="KW-0378">Hydrolase</keyword>
<dbReference type="InterPro" id="IPR003697">
    <property type="entry name" value="Maf-like"/>
</dbReference>
<dbReference type="Pfam" id="PF02545">
    <property type="entry name" value="Maf"/>
    <property type="match status" value="1"/>
</dbReference>
<comment type="caution">
    <text evidence="6">Lacks conserved residue(s) required for the propagation of feature annotation.</text>
</comment>
<dbReference type="NCBIfam" id="TIGR00172">
    <property type="entry name" value="maf"/>
    <property type="match status" value="1"/>
</dbReference>
<comment type="similarity">
    <text evidence="6">Belongs to the Maf family. YhdE subfamily.</text>
</comment>
<dbReference type="GO" id="GO:0009117">
    <property type="term" value="P:nucleotide metabolic process"/>
    <property type="evidence" value="ECO:0007669"/>
    <property type="project" value="UniProtKB-KW"/>
</dbReference>
<dbReference type="GO" id="GO:0047429">
    <property type="term" value="F:nucleoside triphosphate diphosphatase activity"/>
    <property type="evidence" value="ECO:0007669"/>
    <property type="project" value="UniProtKB-EC"/>
</dbReference>
<keyword evidence="8" id="KW-1185">Reference proteome</keyword>
<evidence type="ECO:0000256" key="3">
    <source>
        <dbReference type="ARBA" id="ARBA00022490"/>
    </source>
</evidence>
<dbReference type="PANTHER" id="PTHR43213:SF5">
    <property type="entry name" value="BIFUNCTIONAL DTTP_UTP PYROPHOSPHATASE_METHYLTRANSFERASE PROTEIN-RELATED"/>
    <property type="match status" value="1"/>
</dbReference>
<feature type="site" description="Important for substrate specificity" evidence="6">
    <location>
        <position position="70"/>
    </location>
</feature>
<dbReference type="GO" id="GO:0005737">
    <property type="term" value="C:cytoplasm"/>
    <property type="evidence" value="ECO:0007669"/>
    <property type="project" value="UniProtKB-SubCell"/>
</dbReference>
<feature type="site" description="Important for substrate specificity" evidence="6">
    <location>
        <position position="152"/>
    </location>
</feature>
<feature type="active site" description="Proton acceptor" evidence="6">
    <location>
        <position position="69"/>
    </location>
</feature>
<dbReference type="SUPFAM" id="SSF52972">
    <property type="entry name" value="ITPase-like"/>
    <property type="match status" value="1"/>
</dbReference>
<dbReference type="Gene3D" id="3.90.950.10">
    <property type="match status" value="1"/>
</dbReference>
<dbReference type="PIRSF" id="PIRSF006305">
    <property type="entry name" value="Maf"/>
    <property type="match status" value="1"/>
</dbReference>
<comment type="catalytic activity">
    <reaction evidence="6">
        <text>UTP + H2O = UMP + diphosphate + H(+)</text>
        <dbReference type="Rhea" id="RHEA:29395"/>
        <dbReference type="ChEBI" id="CHEBI:15377"/>
        <dbReference type="ChEBI" id="CHEBI:15378"/>
        <dbReference type="ChEBI" id="CHEBI:33019"/>
        <dbReference type="ChEBI" id="CHEBI:46398"/>
        <dbReference type="ChEBI" id="CHEBI:57865"/>
        <dbReference type="EC" id="3.6.1.9"/>
    </reaction>
</comment>
<dbReference type="EMBL" id="CP106877">
    <property type="protein sequence ID" value="WAA11587.1"/>
    <property type="molecule type" value="Genomic_DNA"/>
</dbReference>
<evidence type="ECO:0000256" key="2">
    <source>
        <dbReference type="ARBA" id="ARBA00004496"/>
    </source>
</evidence>
<dbReference type="HAMAP" id="MF_00528">
    <property type="entry name" value="Maf"/>
    <property type="match status" value="1"/>
</dbReference>
<protein>
    <recommendedName>
        <fullName evidence="6">dTTP/UTP pyrophosphatase</fullName>
        <shortName evidence="6">dTTPase/UTPase</shortName>
        <ecNumber evidence="6">3.6.1.9</ecNumber>
    </recommendedName>
    <alternativeName>
        <fullName evidence="6">Nucleoside triphosphate pyrophosphatase</fullName>
    </alternativeName>
    <alternativeName>
        <fullName evidence="6">Nucleotide pyrophosphatase</fullName>
        <shortName evidence="6">Nucleotide PPase</shortName>
    </alternativeName>
</protein>
<dbReference type="KEGG" id="fhl:OE105_08090"/>
<evidence type="ECO:0000256" key="6">
    <source>
        <dbReference type="HAMAP-Rule" id="MF_00528"/>
    </source>
</evidence>
<accession>A0A9E8LY67</accession>
<comment type="function">
    <text evidence="6">Nucleoside triphosphate pyrophosphatase that hydrolyzes dTTP and UTP. May have a dual role in cell division arrest and in preventing the incorporation of modified nucleotides into cellular nucleic acids.</text>
</comment>
<dbReference type="Proteomes" id="UP001164726">
    <property type="component" value="Chromosome"/>
</dbReference>
<dbReference type="RefSeq" id="WP_275419698.1">
    <property type="nucleotide sequence ID" value="NZ_CP106877.1"/>
</dbReference>
<dbReference type="EC" id="3.6.1.9" evidence="6"/>
<reference evidence="7" key="1">
    <citation type="submission" date="2022-09" db="EMBL/GenBank/DDBJ databases">
        <title>Complete Genomes of Fervidibacillus albus and Fervidibacillus halotolerans isolated from tidal flat sediments.</title>
        <authorList>
            <person name="Kwon K.K."/>
            <person name="Yang S.-H."/>
            <person name="Park M.J."/>
            <person name="Oh H.-M."/>
        </authorList>
    </citation>
    <scope>NUCLEOTIDE SEQUENCE</scope>
    <source>
        <strain evidence="7">MEBiC13594</strain>
    </source>
</reference>